<proteinExistence type="predicted"/>
<accession>A0A7T8IX73</accession>
<sequence>MTITKQNAIAQVQNSISSIFSKEDVIKLINSVEGGRVISVYDIQRAIDNVVNSFERDTEDIVDYTSVEFNISYDNRIEVESVGLNLDFIREALENTFMDFGELVEEESNDEERDDE</sequence>
<name>A0A7T8IX73_9CAUD</name>
<dbReference type="Proteomes" id="UP000595566">
    <property type="component" value="Segment"/>
</dbReference>
<organism evidence="1 2">
    <name type="scientific">Flavobacterium phage vB_FspM_immuto_2-6A</name>
    <dbReference type="NCBI Taxonomy" id="2801477"/>
    <lineage>
        <taxon>Viruses</taxon>
        <taxon>Duplodnaviria</taxon>
        <taxon>Heunggongvirae</taxon>
        <taxon>Uroviricota</taxon>
        <taxon>Caudoviricetes</taxon>
        <taxon>Immutovirus</taxon>
        <taxon>Immutovirus immuto</taxon>
    </lineage>
</organism>
<evidence type="ECO:0000313" key="2">
    <source>
        <dbReference type="Proteomes" id="UP000595566"/>
    </source>
</evidence>
<dbReference type="EMBL" id="MW353175">
    <property type="protein sequence ID" value="QQO91819.1"/>
    <property type="molecule type" value="Genomic_DNA"/>
</dbReference>
<protein>
    <submittedName>
        <fullName evidence="1">Uncharacterized protein</fullName>
    </submittedName>
</protein>
<evidence type="ECO:0000313" key="1">
    <source>
        <dbReference type="EMBL" id="QQO91819.1"/>
    </source>
</evidence>
<gene>
    <name evidence="1" type="ORF">immuto26A_140</name>
</gene>
<keyword evidence="2" id="KW-1185">Reference proteome</keyword>
<reference evidence="1 2" key="1">
    <citation type="submission" date="2020-12" db="EMBL/GenBank/DDBJ databases">
        <title>Dynamics of Baltic Sea phages driven by environmental changes.</title>
        <authorList>
            <person name="Hoetzinger M."/>
            <person name="Nilsson E."/>
            <person name="Holmfeldt K."/>
        </authorList>
    </citation>
    <scope>NUCLEOTIDE SEQUENCE [LARGE SCALE GENOMIC DNA]</scope>
</reference>